<gene>
    <name evidence="5" type="primary">g5123</name>
    <name evidence="5" type="ORF">EsDP_00005123</name>
</gene>
<keyword evidence="6" id="KW-1185">Reference proteome</keyword>
<dbReference type="Proteomes" id="UP001562357">
    <property type="component" value="Unassembled WGS sequence"/>
</dbReference>
<evidence type="ECO:0000313" key="5">
    <source>
        <dbReference type="EMBL" id="GAB0136835.1"/>
    </source>
</evidence>
<proteinExistence type="inferred from homology"/>
<evidence type="ECO:0000259" key="3">
    <source>
        <dbReference type="Pfam" id="PF04063"/>
    </source>
</evidence>
<sequence>MPTELEELVGFIAHANPQIRLAATENLVPYSTAEPAVFKTEELKPIKHLKLLVRDNPVLDGLTRAQKIAEHVLTILINLAGDPDVLKDLVNDDKFIGVVFDHIVSQEEPNADLLAMLVANMSKDDGFKTILQRKQTAPDALGSDDSIMNQLMDLFVKGQDGAYNKKADYDYLAYVFADLAKHPEIRQYFVTEQKYDQVIPLSKIGVFTEHKSDVRRKGVASTIKNVAFDVGSHPQLLSDEGINVLPYVLLPITGNEEYDVEDTMEMLPDLQLLSPDKQRDSDKNNVQTHIETLTLLTTTREGRDLMRRVKVYPIIKETHLRVDDEGVREACERLVQVLMRDEEGEGEEKDGETSSRVEEIDEDDDIVEV</sequence>
<dbReference type="InterPro" id="IPR039717">
    <property type="entry name" value="Hgh1"/>
</dbReference>
<comment type="similarity">
    <text evidence="1">Belongs to the HGH1 family.</text>
</comment>
<dbReference type="InterPro" id="IPR007206">
    <property type="entry name" value="Protein_HGH1_C"/>
</dbReference>
<dbReference type="SUPFAM" id="SSF48371">
    <property type="entry name" value="ARM repeat"/>
    <property type="match status" value="1"/>
</dbReference>
<dbReference type="InterPro" id="IPR016024">
    <property type="entry name" value="ARM-type_fold"/>
</dbReference>
<evidence type="ECO:0008006" key="7">
    <source>
        <dbReference type="Google" id="ProtNLM"/>
    </source>
</evidence>
<reference evidence="6" key="1">
    <citation type="submission" date="2024-06" db="EMBL/GenBank/DDBJ databases">
        <title>Draft Genome Sequences of Epichloe bromicola Strains Isolated from Elymus ciliaris.</title>
        <authorList>
            <consortium name="Epichloe bromicola genome sequencing consortium"/>
            <person name="Miura A."/>
            <person name="Imano S."/>
            <person name="Ashida A."/>
            <person name="Sato I."/>
            <person name="Chiba S."/>
            <person name="Tanaka A."/>
            <person name="Camagna M."/>
            <person name="Takemoto D."/>
        </authorList>
    </citation>
    <scope>NUCLEOTIDE SEQUENCE [LARGE SCALE GENOMIC DNA]</scope>
    <source>
        <strain evidence="6">DP</strain>
    </source>
</reference>
<dbReference type="EMBL" id="BAAFGZ010000225">
    <property type="protein sequence ID" value="GAB0136835.1"/>
    <property type="molecule type" value="Genomic_DNA"/>
</dbReference>
<dbReference type="InterPro" id="IPR007205">
    <property type="entry name" value="Protein_HGH1_N"/>
</dbReference>
<dbReference type="PANTHER" id="PTHR13387">
    <property type="entry name" value="PROTEIN HGH1 HOMOLOG"/>
    <property type="match status" value="1"/>
</dbReference>
<feature type="compositionally biased region" description="Acidic residues" evidence="2">
    <location>
        <begin position="359"/>
        <end position="369"/>
    </location>
</feature>
<feature type="domain" description="Protein HGH1 N-terminal" evidence="3">
    <location>
        <begin position="103"/>
        <end position="285"/>
    </location>
</feature>
<feature type="domain" description="Protein HGH1 C-terminal" evidence="4">
    <location>
        <begin position="292"/>
        <end position="346"/>
    </location>
</feature>
<protein>
    <recommendedName>
        <fullName evidence="7">Protein HGH1 homolog</fullName>
    </recommendedName>
</protein>
<evidence type="ECO:0000313" key="6">
    <source>
        <dbReference type="Proteomes" id="UP001562357"/>
    </source>
</evidence>
<comment type="caution">
    <text evidence="5">The sequence shown here is derived from an EMBL/GenBank/DDBJ whole genome shotgun (WGS) entry which is preliminary data.</text>
</comment>
<name>A0ABQ0CTR2_9HYPO</name>
<evidence type="ECO:0000259" key="4">
    <source>
        <dbReference type="Pfam" id="PF04064"/>
    </source>
</evidence>
<dbReference type="Pfam" id="PF04063">
    <property type="entry name" value="DUF383"/>
    <property type="match status" value="1"/>
</dbReference>
<dbReference type="Pfam" id="PF04064">
    <property type="entry name" value="DUF384"/>
    <property type="match status" value="1"/>
</dbReference>
<organism evidence="5 6">
    <name type="scientific">Epichloe bromicola</name>
    <dbReference type="NCBI Taxonomy" id="79588"/>
    <lineage>
        <taxon>Eukaryota</taxon>
        <taxon>Fungi</taxon>
        <taxon>Dikarya</taxon>
        <taxon>Ascomycota</taxon>
        <taxon>Pezizomycotina</taxon>
        <taxon>Sordariomycetes</taxon>
        <taxon>Hypocreomycetidae</taxon>
        <taxon>Hypocreales</taxon>
        <taxon>Clavicipitaceae</taxon>
        <taxon>Epichloe</taxon>
    </lineage>
</organism>
<evidence type="ECO:0000256" key="2">
    <source>
        <dbReference type="SAM" id="MobiDB-lite"/>
    </source>
</evidence>
<dbReference type="PANTHER" id="PTHR13387:SF9">
    <property type="entry name" value="PROTEIN HGH1 HOMOLOG"/>
    <property type="match status" value="1"/>
</dbReference>
<accession>A0ABQ0CTR2</accession>
<evidence type="ECO:0000256" key="1">
    <source>
        <dbReference type="ARBA" id="ARBA00006712"/>
    </source>
</evidence>
<feature type="region of interest" description="Disordered" evidence="2">
    <location>
        <begin position="340"/>
        <end position="369"/>
    </location>
</feature>